<name>A0A6J3MD55_9PEZI</name>
<dbReference type="SUPFAM" id="SSF56112">
    <property type="entry name" value="Protein kinase-like (PK-like)"/>
    <property type="match status" value="1"/>
</dbReference>
<dbReference type="Gene3D" id="1.10.510.10">
    <property type="entry name" value="Transferase(Phosphotransferase) domain 1"/>
    <property type="match status" value="1"/>
</dbReference>
<accession>A0A6J3MD55</accession>
<reference evidence="3" key="3">
    <citation type="submission" date="2025-08" db="UniProtKB">
        <authorList>
            <consortium name="RefSeq"/>
        </authorList>
    </citation>
    <scope>IDENTIFICATION</scope>
    <source>
        <strain evidence="3">CBS 342.82</strain>
    </source>
</reference>
<reference evidence="3" key="1">
    <citation type="submission" date="2020-01" db="EMBL/GenBank/DDBJ databases">
        <authorList>
            <consortium name="DOE Joint Genome Institute"/>
            <person name="Haridas S."/>
            <person name="Albert R."/>
            <person name="Binder M."/>
            <person name="Bloem J."/>
            <person name="Labutti K."/>
            <person name="Salamov A."/>
            <person name="Andreopoulos B."/>
            <person name="Baker S.E."/>
            <person name="Barry K."/>
            <person name="Bills G."/>
            <person name="Bluhm B.H."/>
            <person name="Cannon C."/>
            <person name="Castanera R."/>
            <person name="Culley D.E."/>
            <person name="Daum C."/>
            <person name="Ezra D."/>
            <person name="Gonzalez J.B."/>
            <person name="Henrissat B."/>
            <person name="Kuo A."/>
            <person name="Liang C."/>
            <person name="Lipzen A."/>
            <person name="Lutzoni F."/>
            <person name="Magnuson J."/>
            <person name="Mondo S."/>
            <person name="Nolan M."/>
            <person name="Ohm R."/>
            <person name="Pangilinan J."/>
            <person name="Park H.-J."/>
            <person name="Ramirez L."/>
            <person name="Alfaro M."/>
            <person name="Sun H."/>
            <person name="Tritt A."/>
            <person name="Yoshinaga Y."/>
            <person name="Zwiers L.-H."/>
            <person name="Turgeon B.G."/>
            <person name="Goodwin S.B."/>
            <person name="Spatafora J.W."/>
            <person name="Crous P.W."/>
            <person name="Grigoriev I.V."/>
        </authorList>
    </citation>
    <scope>NUCLEOTIDE SEQUENCE</scope>
    <source>
        <strain evidence="3">CBS 342.82</strain>
    </source>
</reference>
<sequence>MTADADNTNEQAASKASNTDACEVLQKWIMAPLADVLDKSEMLEKHKTVQDWYHCPTKLYQLSVSNGKLIGREEEPATADLDDRMAAWIPDMPLPKYLRDLSIDMIPASEVHILSESTDPEPIHPALVEVHGEQFFLKVVDMNQLQPTKREIHLMKRMEKKGLHEQFRMPKIRGLVTFASTDKKEKKKKQNNSSIMGFLMTAISNPTPLTHKLDPAISQSQRDTWANECARIVKILHDNKIIWGDAKADNFMVDDKDDLWIIDFGGSYTEGWVDPELKETEEGDDMGLRKITAALHDPEENTFDPNEDGEDGEDDEEVKGEVEEMQMQEEDARGKKAPKLKKESSLFVTEVVSEEKAIRAVSSSAEVEEAGEEKKIEAPEGASNRKRKVDASREDEDDSSKSNKRGRKE</sequence>
<evidence type="ECO:0000313" key="3">
    <source>
        <dbReference type="RefSeq" id="XP_033462849.1"/>
    </source>
</evidence>
<feature type="compositionally biased region" description="Acidic residues" evidence="1">
    <location>
        <begin position="300"/>
        <end position="329"/>
    </location>
</feature>
<evidence type="ECO:0000256" key="1">
    <source>
        <dbReference type="SAM" id="MobiDB-lite"/>
    </source>
</evidence>
<dbReference type="Proteomes" id="UP000504637">
    <property type="component" value="Unplaced"/>
</dbReference>
<evidence type="ECO:0000313" key="2">
    <source>
        <dbReference type="Proteomes" id="UP000504637"/>
    </source>
</evidence>
<dbReference type="GeneID" id="54361667"/>
<feature type="region of interest" description="Disordered" evidence="1">
    <location>
        <begin position="293"/>
        <end position="409"/>
    </location>
</feature>
<dbReference type="RefSeq" id="XP_033462849.1">
    <property type="nucleotide sequence ID" value="XM_033603867.1"/>
</dbReference>
<reference evidence="3" key="2">
    <citation type="submission" date="2020-04" db="EMBL/GenBank/DDBJ databases">
        <authorList>
            <consortium name="NCBI Genome Project"/>
        </authorList>
    </citation>
    <scope>NUCLEOTIDE SEQUENCE</scope>
    <source>
        <strain evidence="3">CBS 342.82</strain>
    </source>
</reference>
<evidence type="ECO:0008006" key="4">
    <source>
        <dbReference type="Google" id="ProtNLM"/>
    </source>
</evidence>
<proteinExistence type="predicted"/>
<dbReference type="InterPro" id="IPR011009">
    <property type="entry name" value="Kinase-like_dom_sf"/>
</dbReference>
<dbReference type="AlphaFoldDB" id="A0A6J3MD55"/>
<gene>
    <name evidence="3" type="ORF">K489DRAFT_376201</name>
</gene>
<protein>
    <recommendedName>
        <fullName evidence="4">Protein kinase domain-containing protein</fullName>
    </recommendedName>
</protein>
<keyword evidence="2" id="KW-1185">Reference proteome</keyword>
<organism evidence="3">
    <name type="scientific">Dissoconium aciculare CBS 342.82</name>
    <dbReference type="NCBI Taxonomy" id="1314786"/>
    <lineage>
        <taxon>Eukaryota</taxon>
        <taxon>Fungi</taxon>
        <taxon>Dikarya</taxon>
        <taxon>Ascomycota</taxon>
        <taxon>Pezizomycotina</taxon>
        <taxon>Dothideomycetes</taxon>
        <taxon>Dothideomycetidae</taxon>
        <taxon>Mycosphaerellales</taxon>
        <taxon>Dissoconiaceae</taxon>
        <taxon>Dissoconium</taxon>
    </lineage>
</organism>
<feature type="compositionally biased region" description="Basic and acidic residues" evidence="1">
    <location>
        <begin position="330"/>
        <end position="344"/>
    </location>
</feature>
<dbReference type="OrthoDB" id="4062651at2759"/>
<dbReference type="Gene3D" id="3.30.200.20">
    <property type="entry name" value="Phosphorylase Kinase, domain 1"/>
    <property type="match status" value="1"/>
</dbReference>